<feature type="domain" description="YcxB-like C-terminal" evidence="2">
    <location>
        <begin position="134"/>
        <end position="192"/>
    </location>
</feature>
<reference evidence="3 4" key="1">
    <citation type="journal article" date="2012" name="J. Bacteriol.">
        <title>Complete Genome Sequence of Providencia stuartii Clinical Isolate MRSN 2154.</title>
        <authorList>
            <person name="Clifford R.J."/>
            <person name="Hang J."/>
            <person name="Riley M.C."/>
            <person name="Onmus-Leone F."/>
            <person name="Kuschner R.A."/>
            <person name="Lesho E.P."/>
            <person name="Waterman P.E."/>
        </authorList>
    </citation>
    <scope>NUCLEOTIDE SEQUENCE [LARGE SCALE GENOMIC DNA]</scope>
    <source>
        <strain evidence="3 4">MRSN 2154</strain>
    </source>
</reference>
<name>A0A140NR05_PROSM</name>
<dbReference type="KEGG" id="psi:S70_17605"/>
<keyword evidence="1" id="KW-0812">Transmembrane</keyword>
<dbReference type="Pfam" id="PF14317">
    <property type="entry name" value="YcxB"/>
    <property type="match status" value="1"/>
</dbReference>
<dbReference type="HOGENOM" id="CLU_117180_0_0_6"/>
<keyword evidence="1" id="KW-0472">Membrane</keyword>
<evidence type="ECO:0000313" key="4">
    <source>
        <dbReference type="Proteomes" id="UP000005012"/>
    </source>
</evidence>
<protein>
    <recommendedName>
        <fullName evidence="2">YcxB-like C-terminal domain-containing protein</fullName>
    </recommendedName>
</protein>
<dbReference type="OrthoDB" id="6448092at2"/>
<dbReference type="InterPro" id="IPR025588">
    <property type="entry name" value="YcxB-like_C"/>
</dbReference>
<reference evidence="4" key="2">
    <citation type="submission" date="2012-04" db="EMBL/GenBank/DDBJ databases">
        <title>Complete genome sequence of Providencia stuartii clinical isolate MRSN 2154.</title>
        <authorList>
            <person name="Clifford R.J."/>
            <person name="Hang J."/>
            <person name="Riley M.C."/>
            <person name="Onmus-Leone F."/>
            <person name="Kuschner R.A."/>
            <person name="Lesho E.P."/>
            <person name="Waterman P.E."/>
        </authorList>
    </citation>
    <scope>NUCLEOTIDE SEQUENCE [LARGE SCALE GENOMIC DNA]</scope>
    <source>
        <strain evidence="4">MRSN 2154</strain>
    </source>
</reference>
<accession>A0A140NR05</accession>
<feature type="transmembrane region" description="Helical" evidence="1">
    <location>
        <begin position="86"/>
        <end position="107"/>
    </location>
</feature>
<evidence type="ECO:0000256" key="1">
    <source>
        <dbReference type="SAM" id="Phobius"/>
    </source>
</evidence>
<evidence type="ECO:0000259" key="2">
    <source>
        <dbReference type="Pfam" id="PF14317"/>
    </source>
</evidence>
<dbReference type="Proteomes" id="UP000005012">
    <property type="component" value="Chromosome"/>
</dbReference>
<organism evidence="3 4">
    <name type="scientific">Providencia stuartii (strain MRSN 2154)</name>
    <dbReference type="NCBI Taxonomy" id="1157951"/>
    <lineage>
        <taxon>Bacteria</taxon>
        <taxon>Pseudomonadati</taxon>
        <taxon>Pseudomonadota</taxon>
        <taxon>Gammaproteobacteria</taxon>
        <taxon>Enterobacterales</taxon>
        <taxon>Morganellaceae</taxon>
        <taxon>Providencia</taxon>
    </lineage>
</organism>
<proteinExistence type="predicted"/>
<evidence type="ECO:0000313" key="3">
    <source>
        <dbReference type="EMBL" id="AFH95331.1"/>
    </source>
</evidence>
<sequence length="202" mass="23788">MFGGISEMKDRYDIKFSLSISEIRKIQKYIKANKVISVAKPYHWVLNIANLSLYSLVIGLLFFFAIALLLLLSTEIDPSMARLQRMSGTALAFIVIAVMALLLSSVLEKYFMKKYEHKEQNDETYIRHIKINRYFIEFIQDNSMYKVLWPRVNKVDVQEDLIFVHVGDNDFIIFPTRVFSSQEEFQQLYSFIKKQIERHTVP</sequence>
<dbReference type="AlphaFoldDB" id="A0A140NR05"/>
<feature type="transmembrane region" description="Helical" evidence="1">
    <location>
        <begin position="53"/>
        <end position="74"/>
    </location>
</feature>
<gene>
    <name evidence="3" type="ordered locus">S70_17605</name>
</gene>
<dbReference type="PATRIC" id="fig|1157951.4.peg.3532"/>
<keyword evidence="1" id="KW-1133">Transmembrane helix</keyword>
<dbReference type="EMBL" id="CP003488">
    <property type="protein sequence ID" value="AFH95331.1"/>
    <property type="molecule type" value="Genomic_DNA"/>
</dbReference>